<dbReference type="OrthoDB" id="3620182at2"/>
<sequence>MGHQPNDSLTRPIADPLAVPGGVALRTGSGPESNSTISVVHPAELSTETQQTSGSLRMSAIVAMQGIVSSIWAGLFVVEPSGKTGIHHHGEQDTVVYVLEGEAYVRWGNFGEHSVTVRAGDFLHVPSWLPHQELNPSKNNAFRWVVVRSTPEPIVVNLPDDFWLPTDPNPIERKC</sequence>
<gene>
    <name evidence="3" type="ordered locus">AciX8_3495</name>
</gene>
<organism evidence="3 4">
    <name type="scientific">Granulicella mallensis (strain ATCC BAA-1857 / DSM 23137 / MP5ACTX8)</name>
    <dbReference type="NCBI Taxonomy" id="682795"/>
    <lineage>
        <taxon>Bacteria</taxon>
        <taxon>Pseudomonadati</taxon>
        <taxon>Acidobacteriota</taxon>
        <taxon>Terriglobia</taxon>
        <taxon>Terriglobales</taxon>
        <taxon>Acidobacteriaceae</taxon>
        <taxon>Granulicella</taxon>
    </lineage>
</organism>
<accession>G8NWI8</accession>
<feature type="domain" description="Cupin type-2" evidence="2">
    <location>
        <begin position="75"/>
        <end position="147"/>
    </location>
</feature>
<dbReference type="RefSeq" id="WP_014266665.1">
    <property type="nucleotide sequence ID" value="NC_016631.1"/>
</dbReference>
<protein>
    <submittedName>
        <fullName evidence="3">Cupin 2 conserved barrel domain protein</fullName>
    </submittedName>
</protein>
<dbReference type="Gene3D" id="2.60.120.10">
    <property type="entry name" value="Jelly Rolls"/>
    <property type="match status" value="1"/>
</dbReference>
<dbReference type="InterPro" id="IPR014710">
    <property type="entry name" value="RmlC-like_jellyroll"/>
</dbReference>
<feature type="region of interest" description="Disordered" evidence="1">
    <location>
        <begin position="1"/>
        <end position="52"/>
    </location>
</feature>
<dbReference type="eggNOG" id="COG4101">
    <property type="taxonomic scope" value="Bacteria"/>
</dbReference>
<dbReference type="STRING" id="682795.AciX8_3495"/>
<dbReference type="HOGENOM" id="CLU_090057_1_1_0"/>
<dbReference type="EMBL" id="CP003130">
    <property type="protein sequence ID" value="AEU37791.1"/>
    <property type="molecule type" value="Genomic_DNA"/>
</dbReference>
<dbReference type="KEGG" id="gma:AciX8_3495"/>
<dbReference type="CDD" id="cd02210">
    <property type="entry name" value="cupin_BLR2406-like"/>
    <property type="match status" value="1"/>
</dbReference>
<evidence type="ECO:0000313" key="3">
    <source>
        <dbReference type="EMBL" id="AEU37791.1"/>
    </source>
</evidence>
<dbReference type="InterPro" id="IPR011051">
    <property type="entry name" value="RmlC_Cupin_sf"/>
</dbReference>
<dbReference type="Proteomes" id="UP000007113">
    <property type="component" value="Chromosome"/>
</dbReference>
<dbReference type="AlphaFoldDB" id="G8NWI8"/>
<dbReference type="InterPro" id="IPR013096">
    <property type="entry name" value="Cupin_2"/>
</dbReference>
<dbReference type="SUPFAM" id="SSF51182">
    <property type="entry name" value="RmlC-like cupins"/>
    <property type="match status" value="1"/>
</dbReference>
<name>G8NWI8_GRAMM</name>
<reference evidence="3 4" key="1">
    <citation type="submission" date="2011-11" db="EMBL/GenBank/DDBJ databases">
        <title>Complete sequence of Granulicella mallensis MP5ACTX8.</title>
        <authorList>
            <consortium name="US DOE Joint Genome Institute"/>
            <person name="Lucas S."/>
            <person name="Copeland A."/>
            <person name="Lapidus A."/>
            <person name="Cheng J.-F."/>
            <person name="Goodwin L."/>
            <person name="Pitluck S."/>
            <person name="Peters L."/>
            <person name="Lu M."/>
            <person name="Detter J.C."/>
            <person name="Han C."/>
            <person name="Tapia R."/>
            <person name="Land M."/>
            <person name="Hauser L."/>
            <person name="Kyrpides N."/>
            <person name="Ivanova N."/>
            <person name="Mikhailova N."/>
            <person name="Pagani I."/>
            <person name="Rawat S."/>
            <person name="Mannisto M."/>
            <person name="Haggblom M."/>
            <person name="Woyke T."/>
        </authorList>
    </citation>
    <scope>NUCLEOTIDE SEQUENCE [LARGE SCALE GENOMIC DNA]</scope>
    <source>
        <strain evidence="4">ATCC BAA-1857 / DSM 23137 / MP5ACTX8</strain>
    </source>
</reference>
<dbReference type="Pfam" id="PF07883">
    <property type="entry name" value="Cupin_2"/>
    <property type="match status" value="1"/>
</dbReference>
<evidence type="ECO:0000259" key="2">
    <source>
        <dbReference type="Pfam" id="PF07883"/>
    </source>
</evidence>
<evidence type="ECO:0000256" key="1">
    <source>
        <dbReference type="SAM" id="MobiDB-lite"/>
    </source>
</evidence>
<evidence type="ECO:0000313" key="4">
    <source>
        <dbReference type="Proteomes" id="UP000007113"/>
    </source>
</evidence>
<proteinExistence type="predicted"/>
<keyword evidence="4" id="KW-1185">Reference proteome</keyword>